<dbReference type="SUPFAM" id="SSF52058">
    <property type="entry name" value="L domain-like"/>
    <property type="match status" value="1"/>
</dbReference>
<accession>A0ABP1BXS4</accession>
<reference evidence="3" key="1">
    <citation type="submission" date="2024-03" db="EMBL/GenBank/DDBJ databases">
        <authorList>
            <consortium name="ELIXIR-Norway"/>
            <consortium name="Elixir Norway"/>
        </authorList>
    </citation>
    <scope>NUCLEOTIDE SEQUENCE</scope>
</reference>
<dbReference type="Proteomes" id="UP001497522">
    <property type="component" value="Chromosome 8"/>
</dbReference>
<feature type="compositionally biased region" description="Low complexity" evidence="1">
    <location>
        <begin position="233"/>
        <end position="242"/>
    </location>
</feature>
<dbReference type="InterPro" id="IPR044809">
    <property type="entry name" value="AUF1-like"/>
</dbReference>
<protein>
    <recommendedName>
        <fullName evidence="2">F-box/LRR-repeat protein 15/At3g58940/PEG3-like LRR domain-containing protein</fullName>
    </recommendedName>
</protein>
<dbReference type="InterPro" id="IPR032675">
    <property type="entry name" value="LRR_dom_sf"/>
</dbReference>
<feature type="compositionally biased region" description="Basic and acidic residues" evidence="1">
    <location>
        <begin position="109"/>
        <end position="119"/>
    </location>
</feature>
<feature type="region of interest" description="Disordered" evidence="1">
    <location>
        <begin position="108"/>
        <end position="243"/>
    </location>
</feature>
<dbReference type="Pfam" id="PF24758">
    <property type="entry name" value="LRR_At5g56370"/>
    <property type="match status" value="1"/>
</dbReference>
<feature type="domain" description="F-box/LRR-repeat protein 15/At3g58940/PEG3-like LRR" evidence="2">
    <location>
        <begin position="426"/>
        <end position="571"/>
    </location>
</feature>
<dbReference type="EMBL" id="OZ023709">
    <property type="protein sequence ID" value="CAK9881247.1"/>
    <property type="molecule type" value="Genomic_DNA"/>
</dbReference>
<feature type="region of interest" description="Disordered" evidence="1">
    <location>
        <begin position="309"/>
        <end position="335"/>
    </location>
</feature>
<organism evidence="3 4">
    <name type="scientific">Sphagnum jensenii</name>
    <dbReference type="NCBI Taxonomy" id="128206"/>
    <lineage>
        <taxon>Eukaryota</taxon>
        <taxon>Viridiplantae</taxon>
        <taxon>Streptophyta</taxon>
        <taxon>Embryophyta</taxon>
        <taxon>Bryophyta</taxon>
        <taxon>Sphagnophytina</taxon>
        <taxon>Sphagnopsida</taxon>
        <taxon>Sphagnales</taxon>
        <taxon>Sphagnaceae</taxon>
        <taxon>Sphagnum</taxon>
    </lineage>
</organism>
<sequence length="760" mass="85653">MSLEVGKVLYSFNKRVKRDFVEDITMPDSPINEITNDVADVIFSHLEDSRHIAIARCVCKVFNEAGKNVLSLRCVARAIDHENARKNKGNIIAKTFEEEYIRGEMLGSDLRDDLKDDTRSQATTPPGDVDADQDGGPHSPRELENVQASQELESWTRERTHDAPEVHDVSTGMRRTGEGSRNCLNPDRFKHDGAAQQSSDSENARERARGNHVRNRSQRTSENPEFDHKGYTSSSSSSSSSSLEGIVVHNSSLKCERNGNAISERKLGTEVAHRDQELTDVSNEVQGSFPSERNGNGIFERNLGHRVAHSDQEISHQQIVGDNPKSAHKGEDDDMTKALQDESSTITQKAACEGCQTKQKQQLKQYTPFRQVLEHDLRSKRCLIQLRIEIDPKLQSKSVPAEERRECDLWLSDPLHLIKWVPSVGKTLQHLCIVDYGIQAIMRKSSILKILSQHCKRLKTIDLRNMLIDAKDCEPMPELTSFTLRCVRMNGDALDDITNKMENLQTLALLGVFGIQTGCLRSPQLKILCLGLSTKAGAIKLDLPNLSKLQLKMACPEELCISAPILKFVAFNLEVYKYSEISFSNMSNLQELLYGASNFLVLSKLVKGNWFLNKLFLDIPCMALGEDGKWLGALKDVMLNIPSFETLQVQCPNLAILNIGPGLWHSMETNIEEVKKLKRWPPVKTLILHMIPQMLATSVTLLNKLRAEMHETLINLEINIHTSSPVASIKFIETIQDSVRELNFKWKPWTKSLDFSCFTF</sequence>
<dbReference type="InterPro" id="IPR055411">
    <property type="entry name" value="LRR_FXL15/At3g58940/PEG3-like"/>
</dbReference>
<keyword evidence="4" id="KW-1185">Reference proteome</keyword>
<gene>
    <name evidence="3" type="ORF">CSSPJE1EN2_LOCUS22644</name>
</gene>
<evidence type="ECO:0000313" key="4">
    <source>
        <dbReference type="Proteomes" id="UP001497522"/>
    </source>
</evidence>
<dbReference type="Gene3D" id="3.80.10.10">
    <property type="entry name" value="Ribonuclease Inhibitor"/>
    <property type="match status" value="1"/>
</dbReference>
<evidence type="ECO:0000313" key="3">
    <source>
        <dbReference type="EMBL" id="CAK9881247.1"/>
    </source>
</evidence>
<evidence type="ECO:0000259" key="2">
    <source>
        <dbReference type="Pfam" id="PF24758"/>
    </source>
</evidence>
<evidence type="ECO:0000256" key="1">
    <source>
        <dbReference type="SAM" id="MobiDB-lite"/>
    </source>
</evidence>
<dbReference type="PANTHER" id="PTHR31215">
    <property type="entry name" value="OS05G0510400 PROTEIN-RELATED"/>
    <property type="match status" value="1"/>
</dbReference>
<proteinExistence type="predicted"/>
<feature type="compositionally biased region" description="Basic and acidic residues" evidence="1">
    <location>
        <begin position="154"/>
        <end position="168"/>
    </location>
</feature>
<name>A0ABP1BXS4_9BRYO</name>